<evidence type="ECO:0000256" key="5">
    <source>
        <dbReference type="ARBA" id="ARBA00023136"/>
    </source>
</evidence>
<evidence type="ECO:0000256" key="3">
    <source>
        <dbReference type="ARBA" id="ARBA00022692"/>
    </source>
</evidence>
<feature type="transmembrane region" description="Helical" evidence="6">
    <location>
        <begin position="80"/>
        <end position="102"/>
    </location>
</feature>
<keyword evidence="5 6" id="KW-0472">Membrane</keyword>
<dbReference type="PATRIC" id="fig|123899.6.peg.257"/>
<feature type="transmembrane region" description="Helical" evidence="6">
    <location>
        <begin position="279"/>
        <end position="299"/>
    </location>
</feature>
<name>A0A157RB15_9BORD</name>
<dbReference type="GO" id="GO:0022857">
    <property type="term" value="F:transmembrane transporter activity"/>
    <property type="evidence" value="ECO:0007669"/>
    <property type="project" value="InterPro"/>
</dbReference>
<feature type="transmembrane region" description="Helical" evidence="6">
    <location>
        <begin position="144"/>
        <end position="167"/>
    </location>
</feature>
<gene>
    <name evidence="8" type="primary">rhmT_1</name>
    <name evidence="8" type="ORF">SAMEA3906487_00274</name>
</gene>
<evidence type="ECO:0000259" key="7">
    <source>
        <dbReference type="PROSITE" id="PS50850"/>
    </source>
</evidence>
<sequence>MDKQTLEKTTIRQLYWKILPFLVLCYIVAFLDRVNVGFAALHMNEELAFTAKIYGFGAGIFSIGYFLFEVPSNLILHRVGARVWIARIMVTWGIISAGFAFVQGETSFYVMRFLLGVAEAGFFPGIVLYLTLWFPARVLASATAVFILGLPISVLIGAPLSTGIIAYLHEAGGLAGWKWMFLLEGGLAVVVGVIAFFRLESQPAKAAWLQPAQRQWLVETLEQERRQKESKKTYSVMQTLMSGRVLLLSLAILCNITALFGITLWMPQIIKGFGGLSDAQAGLLTAVPYLCAAFAMVLNARHSDKMGEKRFHILIPAAVGSLGLLLAGFSASPVLGLIGLCIGASGILASNILFWALPTLFLTGAAAAAGIGLVNSVGNLGGFVGPYLTGWARDAFGNYSAGMVVLALSVLTYGVVLFVFLTRLRSSGPRNETPAFGISAVSSR</sequence>
<dbReference type="InterPro" id="IPR020846">
    <property type="entry name" value="MFS_dom"/>
</dbReference>
<keyword evidence="4 6" id="KW-1133">Transmembrane helix</keyword>
<evidence type="ECO:0000256" key="6">
    <source>
        <dbReference type="SAM" id="Phobius"/>
    </source>
</evidence>
<evidence type="ECO:0000313" key="8">
    <source>
        <dbReference type="EMBL" id="SAI66470.1"/>
    </source>
</evidence>
<keyword evidence="2" id="KW-0813">Transport</keyword>
<dbReference type="eggNOG" id="COG2271">
    <property type="taxonomic scope" value="Bacteria"/>
</dbReference>
<dbReference type="KEGG" id="btrm:SAMEA390648700274"/>
<feature type="transmembrane region" description="Helical" evidence="6">
    <location>
        <begin position="364"/>
        <end position="387"/>
    </location>
</feature>
<comment type="subcellular location">
    <subcellularLocation>
        <location evidence="1">Membrane</location>
        <topology evidence="1">Multi-pass membrane protein</topology>
    </subcellularLocation>
</comment>
<feature type="domain" description="Major facilitator superfamily (MFS) profile" evidence="7">
    <location>
        <begin position="18"/>
        <end position="427"/>
    </location>
</feature>
<feature type="transmembrane region" description="Helical" evidence="6">
    <location>
        <begin position="311"/>
        <end position="331"/>
    </location>
</feature>
<evidence type="ECO:0000256" key="4">
    <source>
        <dbReference type="ARBA" id="ARBA00022989"/>
    </source>
</evidence>
<accession>A0A157RB15</accession>
<dbReference type="Proteomes" id="UP000076825">
    <property type="component" value="Chromosome 1"/>
</dbReference>
<dbReference type="STRING" id="123899.SAMEA3906487_00274"/>
<organism evidence="8 9">
    <name type="scientific">Bordetella trematum</name>
    <dbReference type="NCBI Taxonomy" id="123899"/>
    <lineage>
        <taxon>Bacteria</taxon>
        <taxon>Pseudomonadati</taxon>
        <taxon>Pseudomonadota</taxon>
        <taxon>Betaproteobacteria</taxon>
        <taxon>Burkholderiales</taxon>
        <taxon>Alcaligenaceae</taxon>
        <taxon>Bordetella</taxon>
    </lineage>
</organism>
<dbReference type="FunFam" id="1.20.1250.20:FF:000018">
    <property type="entry name" value="MFS transporter permease"/>
    <property type="match status" value="1"/>
</dbReference>
<feature type="transmembrane region" description="Helical" evidence="6">
    <location>
        <begin position="108"/>
        <end position="132"/>
    </location>
</feature>
<dbReference type="AlphaFoldDB" id="A0A157RB15"/>
<protein>
    <submittedName>
        <fullName evidence="8">Transporter</fullName>
    </submittedName>
</protein>
<reference evidence="8 9" key="1">
    <citation type="submission" date="2016-04" db="EMBL/GenBank/DDBJ databases">
        <authorList>
            <consortium name="Pathogen Informatics"/>
        </authorList>
    </citation>
    <scope>NUCLEOTIDE SEQUENCE [LARGE SCALE GENOMIC DNA]</scope>
    <source>
        <strain evidence="8 9">H044680328</strain>
    </source>
</reference>
<keyword evidence="3 6" id="KW-0812">Transmembrane</keyword>
<dbReference type="InterPro" id="IPR036259">
    <property type="entry name" value="MFS_trans_sf"/>
</dbReference>
<keyword evidence="9" id="KW-1185">Reference proteome</keyword>
<dbReference type="CDD" id="cd17319">
    <property type="entry name" value="MFS_ExuT_GudP_like"/>
    <property type="match status" value="1"/>
</dbReference>
<dbReference type="PANTHER" id="PTHR43791">
    <property type="entry name" value="PERMEASE-RELATED"/>
    <property type="match status" value="1"/>
</dbReference>
<evidence type="ECO:0000313" key="9">
    <source>
        <dbReference type="Proteomes" id="UP000076825"/>
    </source>
</evidence>
<dbReference type="Pfam" id="PF07690">
    <property type="entry name" value="MFS_1"/>
    <property type="match status" value="1"/>
</dbReference>
<dbReference type="GO" id="GO:0016020">
    <property type="term" value="C:membrane"/>
    <property type="evidence" value="ECO:0007669"/>
    <property type="project" value="UniProtKB-SubCell"/>
</dbReference>
<dbReference type="SUPFAM" id="SSF103473">
    <property type="entry name" value="MFS general substrate transporter"/>
    <property type="match status" value="1"/>
</dbReference>
<dbReference type="InterPro" id="IPR011701">
    <property type="entry name" value="MFS"/>
</dbReference>
<proteinExistence type="predicted"/>
<feature type="transmembrane region" description="Helical" evidence="6">
    <location>
        <begin position="337"/>
        <end position="357"/>
    </location>
</feature>
<dbReference type="PANTHER" id="PTHR43791:SF36">
    <property type="entry name" value="TRANSPORTER, PUTATIVE (AFU_ORTHOLOGUE AFUA_6G08340)-RELATED"/>
    <property type="match status" value="1"/>
</dbReference>
<feature type="transmembrane region" description="Helical" evidence="6">
    <location>
        <begin position="51"/>
        <end position="68"/>
    </location>
</feature>
<dbReference type="GeneID" id="56588312"/>
<evidence type="ECO:0000256" key="1">
    <source>
        <dbReference type="ARBA" id="ARBA00004141"/>
    </source>
</evidence>
<dbReference type="EMBL" id="LT546645">
    <property type="protein sequence ID" value="SAI66470.1"/>
    <property type="molecule type" value="Genomic_DNA"/>
</dbReference>
<feature type="transmembrane region" description="Helical" evidence="6">
    <location>
        <begin position="399"/>
        <end position="421"/>
    </location>
</feature>
<evidence type="ECO:0000256" key="2">
    <source>
        <dbReference type="ARBA" id="ARBA00022448"/>
    </source>
</evidence>
<feature type="transmembrane region" description="Helical" evidence="6">
    <location>
        <begin position="14"/>
        <end position="31"/>
    </location>
</feature>
<dbReference type="PROSITE" id="PS50850">
    <property type="entry name" value="MFS"/>
    <property type="match status" value="1"/>
</dbReference>
<feature type="transmembrane region" description="Helical" evidence="6">
    <location>
        <begin position="179"/>
        <end position="199"/>
    </location>
</feature>
<dbReference type="Gene3D" id="1.20.1250.20">
    <property type="entry name" value="MFS general substrate transporter like domains"/>
    <property type="match status" value="2"/>
</dbReference>
<dbReference type="RefSeq" id="WP_025516733.1">
    <property type="nucleotide sequence ID" value="NZ_CP016340.1"/>
</dbReference>
<feature type="transmembrane region" description="Helical" evidence="6">
    <location>
        <begin position="245"/>
        <end position="267"/>
    </location>
</feature>